<dbReference type="EMBL" id="DF836801">
    <property type="protein sequence ID" value="GAN11235.1"/>
    <property type="molecule type" value="Genomic_DNA"/>
</dbReference>
<feature type="compositionally biased region" description="Basic and acidic residues" evidence="1">
    <location>
        <begin position="85"/>
        <end position="95"/>
    </location>
</feature>
<accession>A0A0C9LYQ7</accession>
<evidence type="ECO:0000256" key="1">
    <source>
        <dbReference type="SAM" id="MobiDB-lite"/>
    </source>
</evidence>
<proteinExistence type="predicted"/>
<gene>
    <name evidence="2" type="ORF">MAM1_0512c10794</name>
</gene>
<evidence type="ECO:0000313" key="3">
    <source>
        <dbReference type="Proteomes" id="UP000053815"/>
    </source>
</evidence>
<evidence type="ECO:0000313" key="2">
    <source>
        <dbReference type="EMBL" id="GAN11235.1"/>
    </source>
</evidence>
<sequence>MKQFISNTNKLNDIYRHLEARPLGPESDAPLKILPSSFHSPSQIRNFPIANYKERDICTHVRHNFSKPFNDSLLTLAIEQASNASKEDNLKEENSYHQPNGKTTKSFDSRYGSITGRARICHHCLQKYQRQQANQ</sequence>
<dbReference type="Proteomes" id="UP000053815">
    <property type="component" value="Unassembled WGS sequence"/>
</dbReference>
<organism evidence="2">
    <name type="scientific">Mucor ambiguus</name>
    <dbReference type="NCBI Taxonomy" id="91626"/>
    <lineage>
        <taxon>Eukaryota</taxon>
        <taxon>Fungi</taxon>
        <taxon>Fungi incertae sedis</taxon>
        <taxon>Mucoromycota</taxon>
        <taxon>Mucoromycotina</taxon>
        <taxon>Mucoromycetes</taxon>
        <taxon>Mucorales</taxon>
        <taxon>Mucorineae</taxon>
        <taxon>Mucoraceae</taxon>
        <taxon>Mucor</taxon>
    </lineage>
</organism>
<feature type="compositionally biased region" description="Polar residues" evidence="1">
    <location>
        <begin position="96"/>
        <end position="106"/>
    </location>
</feature>
<name>A0A0C9LYQ7_9FUNG</name>
<keyword evidence="3" id="KW-1185">Reference proteome</keyword>
<protein>
    <submittedName>
        <fullName evidence="2">Uncharacterized protein</fullName>
    </submittedName>
</protein>
<reference evidence="2" key="1">
    <citation type="submission" date="2014-09" db="EMBL/GenBank/DDBJ databases">
        <title>Draft genome sequence of an oleaginous Mucoromycotina fungus Mucor ambiguus NBRC6742.</title>
        <authorList>
            <person name="Takeda I."/>
            <person name="Yamane N."/>
            <person name="Morita T."/>
            <person name="Tamano K."/>
            <person name="Machida M."/>
            <person name="Baker S."/>
            <person name="Koike H."/>
        </authorList>
    </citation>
    <scope>NUCLEOTIDE SEQUENCE</scope>
    <source>
        <strain evidence="2">NBRC 6742</strain>
    </source>
</reference>
<feature type="region of interest" description="Disordered" evidence="1">
    <location>
        <begin position="83"/>
        <end position="109"/>
    </location>
</feature>
<dbReference type="AlphaFoldDB" id="A0A0C9LYQ7"/>